<dbReference type="Pfam" id="PF20469">
    <property type="entry name" value="OLD-like_TOPRIM"/>
    <property type="match status" value="1"/>
</dbReference>
<gene>
    <name evidence="2" type="ORF">FHX72_001667</name>
</gene>
<dbReference type="RefSeq" id="WP_183624283.1">
    <property type="nucleotide sequence ID" value="NZ_JACHWJ010000002.1"/>
</dbReference>
<evidence type="ECO:0000313" key="3">
    <source>
        <dbReference type="Proteomes" id="UP000545286"/>
    </source>
</evidence>
<evidence type="ECO:0000313" key="2">
    <source>
        <dbReference type="EMBL" id="MBB2957530.1"/>
    </source>
</evidence>
<reference evidence="2 3" key="1">
    <citation type="submission" date="2020-08" db="EMBL/GenBank/DDBJ databases">
        <title>Sequencing the genomes of 1000 actinobacteria strains.</title>
        <authorList>
            <person name="Klenk H.-P."/>
        </authorList>
    </citation>
    <scope>NUCLEOTIDE SEQUENCE [LARGE SCALE GENOMIC DNA]</scope>
    <source>
        <strain evidence="2 3">DSM 20419</strain>
    </source>
</reference>
<feature type="domain" description="OLD protein-like TOPRIM" evidence="1">
    <location>
        <begin position="2"/>
        <end position="59"/>
    </location>
</feature>
<sequence length="200" mass="21680">MLVEGDDDKAVFEGVAARSKDLSTDGIAVAAAQGKGHLYIPHAILSELKIPTMVVFDNDSGCEARMTEKKKHEKNPEKIKENERAVKNAGYNHVKDNKALQRYFNLDELDYPIGALSTELHAVDDTLETVINIDWPSWNDTLQELVDSGQGVGNKNAATYALASTNCADEPSGQIALAVESIRNLVRATNLDLSSGARGV</sequence>
<protein>
    <recommendedName>
        <fullName evidence="1">OLD protein-like TOPRIM domain-containing protein</fullName>
    </recommendedName>
</protein>
<accession>A0A7W4YG55</accession>
<proteinExistence type="predicted"/>
<keyword evidence="3" id="KW-1185">Reference proteome</keyword>
<organism evidence="2 3">
    <name type="scientific">Pseudoclavibacter helvolus</name>
    <dbReference type="NCBI Taxonomy" id="255205"/>
    <lineage>
        <taxon>Bacteria</taxon>
        <taxon>Bacillati</taxon>
        <taxon>Actinomycetota</taxon>
        <taxon>Actinomycetes</taxon>
        <taxon>Micrococcales</taxon>
        <taxon>Microbacteriaceae</taxon>
        <taxon>Pseudoclavibacter</taxon>
    </lineage>
</organism>
<dbReference type="EMBL" id="JACHWJ010000002">
    <property type="protein sequence ID" value="MBB2957530.1"/>
    <property type="molecule type" value="Genomic_DNA"/>
</dbReference>
<name>A0A7W4YG55_9MICO</name>
<dbReference type="AlphaFoldDB" id="A0A7W4YG55"/>
<dbReference type="Proteomes" id="UP000545286">
    <property type="component" value="Unassembled WGS sequence"/>
</dbReference>
<evidence type="ECO:0000259" key="1">
    <source>
        <dbReference type="Pfam" id="PF20469"/>
    </source>
</evidence>
<dbReference type="InterPro" id="IPR034139">
    <property type="entry name" value="TOPRIM_OLD"/>
</dbReference>
<comment type="caution">
    <text evidence="2">The sequence shown here is derived from an EMBL/GenBank/DDBJ whole genome shotgun (WGS) entry which is preliminary data.</text>
</comment>